<dbReference type="OrthoDB" id="5598028at2759"/>
<organism evidence="3 4">
    <name type="scientific">Hymenoscyphus fraxineus</name>
    <dbReference type="NCBI Taxonomy" id="746836"/>
    <lineage>
        <taxon>Eukaryota</taxon>
        <taxon>Fungi</taxon>
        <taxon>Dikarya</taxon>
        <taxon>Ascomycota</taxon>
        <taxon>Pezizomycotina</taxon>
        <taxon>Leotiomycetes</taxon>
        <taxon>Helotiales</taxon>
        <taxon>Helotiaceae</taxon>
        <taxon>Hymenoscyphus</taxon>
    </lineage>
</organism>
<dbReference type="PANTHER" id="PTHR47349:SF1">
    <property type="entry name" value="AER328WP"/>
    <property type="match status" value="1"/>
</dbReference>
<dbReference type="InterPro" id="IPR058933">
    <property type="entry name" value="YMC020W-like_ab_hydrolase"/>
</dbReference>
<dbReference type="Pfam" id="PF26147">
    <property type="entry name" value="AB_HYDROLASE_YMC0-YMC35"/>
    <property type="match status" value="1"/>
</dbReference>
<accession>A0A9N9L9L6</accession>
<feature type="region of interest" description="Disordered" evidence="1">
    <location>
        <begin position="640"/>
        <end position="707"/>
    </location>
</feature>
<name>A0A9N9L9L6_9HELO</name>
<sequence length="1104" mass="118764">MVEPTQGSQSGGGEKDPNVKIHVKAQRPPARQTTSEFSTDLGNALYPSLRLAGFAGGSGILFGGFTGILTATKYPVIRAISTGVQFATFAATFDVSRSSILHYFGGDVTPKQKVQASAAAGALGGALASTIRGALRAAPSAIIFAVFGATGQWAYTRNEAQNMNRGPEDKNAEKHSWLNSRFSPVKVLTDKEYNEMLQEKLLNVNAQIALIDESIEALRRQERDEAAKGTGEKEKPKSECPEVMDPSQHLLPHDYSTPNYPGATLKKSLVLKISLLVVTAFLMGSPRKRARPNPPNPVATTTDTIPEPQPSEGQAGEASRPSSVSPSAADSTSVPENGSTSVAPTTVAPERKKTGGIAKQLKQKSSWYGTWPRKSIASTQVARETILADKSKNANGNGNGTPSADLSRFEQKRPTLSSSRPPSMYLGKSKETLDITIGDMDGASSTKDIEATRQRQETKKPDNGTKENGANSGGYPSGAKGEATKDSTSSIPETSAPIRGSEPVVRPSTASGWLGGWLSRPSLHDGAGHLAKAANKPEILIEDEVAVAKDIPLPQEQPTGGIQPSSSAPASSWFGLWYPATPAETTEAIPVKIPDANKDTIMGDAPAPPASSAPTSSSWAFWSSDTKAKNVSEAIPEVGEVAISGEPSQNSPEPAKLSKPIEAKKKKSNKRLRNQSVDLDQPSQQTESVTVDGMPQRSTASKTQQPPNLLIPSVKQTFRLVENTSILQQIARLLLLSQQPPAKHLYLAKDTPVVKRALAIGIHGLFPAPLLRTVIGQPTGTSIKFANHAASAIRRWSDAHGYKDCEIEKVALEGEGKIADRVDSLWKLLLNWIDHVRKADFILVACHSQGVPVAIMLVAKLIEFGVVSQGRIGICAMAGVSLGPFADYKSRFISGSAGEIFEFADPESVVSKRLEDSLRVAVKYGARITYVGSIDDQLVSMESAIFATASHPYIYRAVFVDGRIHAPDFLSHLVGFALKLRNLGVSDHGLIRELSAPLAGSLYTGEGHSRLYDDGKVYDLAIEHALETTSSSDLPLELKKYEIPNTSNPYVLPWIMRGLLEEEFVKTELSNETTELLKQFDDWKPSTKVLKDVKYRLEAVRSKL</sequence>
<dbReference type="EMBL" id="CAJVRL010000097">
    <property type="protein sequence ID" value="CAG8960210.1"/>
    <property type="molecule type" value="Genomic_DNA"/>
</dbReference>
<feature type="compositionally biased region" description="Low complexity" evidence="1">
    <location>
        <begin position="318"/>
        <end position="335"/>
    </location>
</feature>
<feature type="compositionally biased region" description="Basic and acidic residues" evidence="1">
    <location>
        <begin position="222"/>
        <end position="240"/>
    </location>
</feature>
<protein>
    <recommendedName>
        <fullName evidence="2">YMC020W-like alpha/beta hydrolase domain-containing protein</fullName>
    </recommendedName>
</protein>
<evidence type="ECO:0000313" key="3">
    <source>
        <dbReference type="EMBL" id="CAG8960210.1"/>
    </source>
</evidence>
<feature type="compositionally biased region" description="Polar residues" evidence="1">
    <location>
        <begin position="393"/>
        <end position="404"/>
    </location>
</feature>
<dbReference type="AlphaFoldDB" id="A0A9N9L9L6"/>
<keyword evidence="4" id="KW-1185">Reference proteome</keyword>
<feature type="region of interest" description="Disordered" evidence="1">
    <location>
        <begin position="388"/>
        <end position="508"/>
    </location>
</feature>
<feature type="compositionally biased region" description="Polar residues" evidence="1">
    <location>
        <begin position="674"/>
        <end position="689"/>
    </location>
</feature>
<feature type="compositionally biased region" description="Basic residues" evidence="1">
    <location>
        <begin position="664"/>
        <end position="673"/>
    </location>
</feature>
<gene>
    <name evidence="3" type="ORF">HYFRA_00012728</name>
</gene>
<dbReference type="PANTHER" id="PTHR47349">
    <property type="entry name" value="CHROMOSOME 8, WHOLE GENOME SHOTGUN SEQUENCE"/>
    <property type="match status" value="1"/>
</dbReference>
<feature type="compositionally biased region" description="Polar residues" evidence="1">
    <location>
        <begin position="696"/>
        <end position="707"/>
    </location>
</feature>
<dbReference type="Proteomes" id="UP000696280">
    <property type="component" value="Unassembled WGS sequence"/>
</dbReference>
<feature type="region of interest" description="Disordered" evidence="1">
    <location>
        <begin position="1"/>
        <end position="36"/>
    </location>
</feature>
<evidence type="ECO:0000259" key="2">
    <source>
        <dbReference type="Pfam" id="PF26147"/>
    </source>
</evidence>
<feature type="region of interest" description="Disordered" evidence="1">
    <location>
        <begin position="222"/>
        <end position="255"/>
    </location>
</feature>
<feature type="region of interest" description="Disordered" evidence="1">
    <location>
        <begin position="594"/>
        <end position="619"/>
    </location>
</feature>
<feature type="compositionally biased region" description="Basic and acidic residues" evidence="1">
    <location>
        <begin position="447"/>
        <end position="465"/>
    </location>
</feature>
<proteinExistence type="predicted"/>
<feature type="domain" description="YMC020W-like alpha/beta hydrolase" evidence="2">
    <location>
        <begin position="711"/>
        <end position="1063"/>
    </location>
</feature>
<evidence type="ECO:0000313" key="4">
    <source>
        <dbReference type="Proteomes" id="UP000696280"/>
    </source>
</evidence>
<comment type="caution">
    <text evidence="3">The sequence shown here is derived from an EMBL/GenBank/DDBJ whole genome shotgun (WGS) entry which is preliminary data.</text>
</comment>
<evidence type="ECO:0000256" key="1">
    <source>
        <dbReference type="SAM" id="MobiDB-lite"/>
    </source>
</evidence>
<feature type="region of interest" description="Disordered" evidence="1">
    <location>
        <begin position="286"/>
        <end position="360"/>
    </location>
</feature>
<reference evidence="3" key="1">
    <citation type="submission" date="2021-07" db="EMBL/GenBank/DDBJ databases">
        <authorList>
            <person name="Durling M."/>
        </authorList>
    </citation>
    <scope>NUCLEOTIDE SEQUENCE</scope>
</reference>
<dbReference type="InterPro" id="IPR058934">
    <property type="entry name" value="YMC020W-like"/>
</dbReference>